<protein>
    <submittedName>
        <fullName evidence="1">Uncharacterized protein</fullName>
    </submittedName>
</protein>
<organism evidence="1 2">
    <name type="scientific">Armillaria luteobubalina</name>
    <dbReference type="NCBI Taxonomy" id="153913"/>
    <lineage>
        <taxon>Eukaryota</taxon>
        <taxon>Fungi</taxon>
        <taxon>Dikarya</taxon>
        <taxon>Basidiomycota</taxon>
        <taxon>Agaricomycotina</taxon>
        <taxon>Agaricomycetes</taxon>
        <taxon>Agaricomycetidae</taxon>
        <taxon>Agaricales</taxon>
        <taxon>Marasmiineae</taxon>
        <taxon>Physalacriaceae</taxon>
        <taxon>Armillaria</taxon>
    </lineage>
</organism>
<evidence type="ECO:0000313" key="1">
    <source>
        <dbReference type="EMBL" id="KAK0493240.1"/>
    </source>
</evidence>
<name>A0AA39PZ70_9AGAR</name>
<dbReference type="AlphaFoldDB" id="A0AA39PZ70"/>
<keyword evidence="2" id="KW-1185">Reference proteome</keyword>
<comment type="caution">
    <text evidence="1">The sequence shown here is derived from an EMBL/GenBank/DDBJ whole genome shotgun (WGS) entry which is preliminary data.</text>
</comment>
<accession>A0AA39PZ70</accession>
<evidence type="ECO:0000313" key="2">
    <source>
        <dbReference type="Proteomes" id="UP001175228"/>
    </source>
</evidence>
<dbReference type="Proteomes" id="UP001175228">
    <property type="component" value="Unassembled WGS sequence"/>
</dbReference>
<sequence>MYPTLCFVTADIRQAAKGLFLKRRAGGKSYYDFSYDIVLMFGRTELKAQIRWWENMSSFIHLLSEYTFDSNWVRALRREALRVSYMSEIYDYYLRFVMGVFKSLD</sequence>
<reference evidence="1" key="1">
    <citation type="submission" date="2023-06" db="EMBL/GenBank/DDBJ databases">
        <authorList>
            <consortium name="Lawrence Berkeley National Laboratory"/>
            <person name="Ahrendt S."/>
            <person name="Sahu N."/>
            <person name="Indic B."/>
            <person name="Wong-Bajracharya J."/>
            <person name="Merenyi Z."/>
            <person name="Ke H.-M."/>
            <person name="Monk M."/>
            <person name="Kocsube S."/>
            <person name="Drula E."/>
            <person name="Lipzen A."/>
            <person name="Balint B."/>
            <person name="Henrissat B."/>
            <person name="Andreopoulos B."/>
            <person name="Martin F.M."/>
            <person name="Harder C.B."/>
            <person name="Rigling D."/>
            <person name="Ford K.L."/>
            <person name="Foster G.D."/>
            <person name="Pangilinan J."/>
            <person name="Papanicolaou A."/>
            <person name="Barry K."/>
            <person name="LaButti K."/>
            <person name="Viragh M."/>
            <person name="Koriabine M."/>
            <person name="Yan M."/>
            <person name="Riley R."/>
            <person name="Champramary S."/>
            <person name="Plett K.L."/>
            <person name="Tsai I.J."/>
            <person name="Slot J."/>
            <person name="Sipos G."/>
            <person name="Plett J."/>
            <person name="Nagy L.G."/>
            <person name="Grigoriev I.V."/>
        </authorList>
    </citation>
    <scope>NUCLEOTIDE SEQUENCE</scope>
    <source>
        <strain evidence="1">HWK02</strain>
    </source>
</reference>
<dbReference type="EMBL" id="JAUEPU010000026">
    <property type="protein sequence ID" value="KAK0493240.1"/>
    <property type="molecule type" value="Genomic_DNA"/>
</dbReference>
<gene>
    <name evidence="1" type="ORF">EDD18DRAFT_1407625</name>
</gene>
<proteinExistence type="predicted"/>